<dbReference type="EMBL" id="JBHUKS010000023">
    <property type="protein sequence ID" value="MFD2471419.1"/>
    <property type="molecule type" value="Genomic_DNA"/>
</dbReference>
<comment type="caution">
    <text evidence="1">The sequence shown here is derived from an EMBL/GenBank/DDBJ whole genome shotgun (WGS) entry which is preliminary data.</text>
</comment>
<protein>
    <submittedName>
        <fullName evidence="1">Abi family protein</fullName>
    </submittedName>
</protein>
<dbReference type="RefSeq" id="WP_378308686.1">
    <property type="nucleotide sequence ID" value="NZ_JBHUKS010000023.1"/>
</dbReference>
<sequence>MEPKPHCTYEKQLELLKERGMRIDDDAAALALLERAGYYTLSGYSYPFRMTASDGSRTDRFFPGTSITQVRALWEFDHRLRSAAFAAIQHVETYLRALLAYSLGSVDPMIHRKRELLSIDHPRAYPRWLENLDRKVADSREEFIVHHREKRGGVIPIWVATDVLDWGGLSYLYSFAPSGVREQVAQRFRLSAPQLKSWLRALNIVRNVCAHHGRFYNRYYSLTPKLPHGDRDKSFDAIDSAKGTTFAMLTLMQHLSSHTVGASMRGLPAVIRTFPRDAGASPGAMGVPDQWDSYPLWR</sequence>
<reference evidence="2" key="1">
    <citation type="journal article" date="2019" name="Int. J. Syst. Evol. Microbiol.">
        <title>The Global Catalogue of Microorganisms (GCM) 10K type strain sequencing project: providing services to taxonomists for standard genome sequencing and annotation.</title>
        <authorList>
            <consortium name="The Broad Institute Genomics Platform"/>
            <consortium name="The Broad Institute Genome Sequencing Center for Infectious Disease"/>
            <person name="Wu L."/>
            <person name="Ma J."/>
        </authorList>
    </citation>
    <scope>NUCLEOTIDE SEQUENCE [LARGE SCALE GENOMIC DNA]</scope>
    <source>
        <strain evidence="2">CGMCC 4.7641</strain>
    </source>
</reference>
<evidence type="ECO:0000313" key="1">
    <source>
        <dbReference type="EMBL" id="MFD2471419.1"/>
    </source>
</evidence>
<accession>A0ABW5HE14</accession>
<organism evidence="1 2">
    <name type="scientific">Amycolatopsis silviterrae</name>
    <dbReference type="NCBI Taxonomy" id="1656914"/>
    <lineage>
        <taxon>Bacteria</taxon>
        <taxon>Bacillati</taxon>
        <taxon>Actinomycetota</taxon>
        <taxon>Actinomycetes</taxon>
        <taxon>Pseudonocardiales</taxon>
        <taxon>Pseudonocardiaceae</taxon>
        <taxon>Amycolatopsis</taxon>
    </lineage>
</organism>
<proteinExistence type="predicted"/>
<evidence type="ECO:0000313" key="2">
    <source>
        <dbReference type="Proteomes" id="UP001597483"/>
    </source>
</evidence>
<dbReference type="Pfam" id="PF07751">
    <property type="entry name" value="Abi_2"/>
    <property type="match status" value="1"/>
</dbReference>
<dbReference type="InterPro" id="IPR011664">
    <property type="entry name" value="Abi_system_AbiD/AbiF-like"/>
</dbReference>
<name>A0ABW5HE14_9PSEU</name>
<dbReference type="Proteomes" id="UP001597483">
    <property type="component" value="Unassembled WGS sequence"/>
</dbReference>
<gene>
    <name evidence="1" type="ORF">ACFSVL_28760</name>
</gene>
<keyword evidence="2" id="KW-1185">Reference proteome</keyword>